<feature type="transmembrane region" description="Helical" evidence="1">
    <location>
        <begin position="6"/>
        <end position="25"/>
    </location>
</feature>
<name>A0A6A8MEM3_9LACO</name>
<proteinExistence type="predicted"/>
<dbReference type="EMBL" id="VUMX01000015">
    <property type="protein sequence ID" value="MST87240.1"/>
    <property type="molecule type" value="Genomic_DNA"/>
</dbReference>
<dbReference type="RefSeq" id="WP_154548838.1">
    <property type="nucleotide sequence ID" value="NZ_JBKZBY010000012.1"/>
</dbReference>
<feature type="transmembrane region" description="Helical" evidence="1">
    <location>
        <begin position="37"/>
        <end position="53"/>
    </location>
</feature>
<evidence type="ECO:0000313" key="2">
    <source>
        <dbReference type="EMBL" id="MST87240.1"/>
    </source>
</evidence>
<keyword evidence="1" id="KW-1133">Transmembrane helix</keyword>
<evidence type="ECO:0000256" key="1">
    <source>
        <dbReference type="SAM" id="Phobius"/>
    </source>
</evidence>
<dbReference type="Proteomes" id="UP000438120">
    <property type="component" value="Unassembled WGS sequence"/>
</dbReference>
<protein>
    <submittedName>
        <fullName evidence="2">Uncharacterized protein</fullName>
    </submittedName>
</protein>
<reference evidence="2 3" key="1">
    <citation type="submission" date="2019-08" db="EMBL/GenBank/DDBJ databases">
        <title>In-depth cultivation of the pig gut microbiome towards novel bacterial diversity and tailored functional studies.</title>
        <authorList>
            <person name="Wylensek D."/>
            <person name="Hitch T.C.A."/>
            <person name="Clavel T."/>
        </authorList>
    </citation>
    <scope>NUCLEOTIDE SEQUENCE [LARGE SCALE GENOMIC DNA]</scope>
    <source>
        <strain evidence="2 3">Bifido-178-WT-2B</strain>
    </source>
</reference>
<evidence type="ECO:0000313" key="3">
    <source>
        <dbReference type="Proteomes" id="UP000438120"/>
    </source>
</evidence>
<accession>A0A6A8MEM3</accession>
<feature type="transmembrane region" description="Helical" evidence="1">
    <location>
        <begin position="65"/>
        <end position="88"/>
    </location>
</feature>
<comment type="caution">
    <text evidence="2">The sequence shown here is derived from an EMBL/GenBank/DDBJ whole genome shotgun (WGS) entry which is preliminary data.</text>
</comment>
<keyword evidence="3" id="KW-1185">Reference proteome</keyword>
<dbReference type="OrthoDB" id="2303391at2"/>
<keyword evidence="1" id="KW-0812">Transmembrane</keyword>
<dbReference type="AlphaFoldDB" id="A0A6A8MEM3"/>
<sequence length="161" mass="18329">MTVDSMFYIVIDVLLAAYAGYSWYWQATLELKARYRWSAIVFPVLLIWIGYAWDYLDIGEPGFNVFLALFILTCLVDAVSGLGSKRVVLSGYFRRTLRYNEIIHVVLTAPPAGVGDISLAALETAKHQIYYMRFDKQASEVHEFLLRHLNSGVSIDLRQIG</sequence>
<organism evidence="2 3">
    <name type="scientific">Lactobacillus porci</name>
    <dbReference type="NCBI Taxonomy" id="2012477"/>
    <lineage>
        <taxon>Bacteria</taxon>
        <taxon>Bacillati</taxon>
        <taxon>Bacillota</taxon>
        <taxon>Bacilli</taxon>
        <taxon>Lactobacillales</taxon>
        <taxon>Lactobacillaceae</taxon>
        <taxon>Lactobacillus</taxon>
    </lineage>
</organism>
<gene>
    <name evidence="2" type="ORF">FYJ62_06230</name>
</gene>
<keyword evidence="1" id="KW-0472">Membrane</keyword>